<keyword evidence="2" id="KW-1003">Cell membrane</keyword>
<evidence type="ECO:0000256" key="4">
    <source>
        <dbReference type="ARBA" id="ARBA00022989"/>
    </source>
</evidence>
<dbReference type="AlphaFoldDB" id="A0A9N9DCT0"/>
<keyword evidence="4 6" id="KW-1133">Transmembrane helix</keyword>
<sequence length="175" mass="19023">MSQTVTASTSSMLCRRSSSPKQETINIVNDVREETPANMTKGGIHALLKWNPTLCLENKASVARDHLANERTFLAWLRTSLSFVSIGIAVTQLFRLNPSKHDHSEKDVVGKAIGITFTVLGIIFLVLGITRYFHSQHTLTMGEFPASRGGVVVGAGLTLITLSGCMIALLIVEKT</sequence>
<comment type="subcellular location">
    <subcellularLocation>
        <location evidence="1">Cell membrane</location>
        <topology evidence="1">Multi-pass membrane protein</topology>
    </subcellularLocation>
</comment>
<feature type="transmembrane region" description="Helical" evidence="6">
    <location>
        <begin position="149"/>
        <end position="172"/>
    </location>
</feature>
<keyword evidence="3 6" id="KW-0812">Transmembrane</keyword>
<evidence type="ECO:0000313" key="8">
    <source>
        <dbReference type="EMBL" id="CAG8630438.1"/>
    </source>
</evidence>
<protein>
    <submittedName>
        <fullName evidence="8">8932_t:CDS:1</fullName>
    </submittedName>
</protein>
<reference evidence="8" key="1">
    <citation type="submission" date="2021-06" db="EMBL/GenBank/DDBJ databases">
        <authorList>
            <person name="Kallberg Y."/>
            <person name="Tangrot J."/>
            <person name="Rosling A."/>
        </authorList>
    </citation>
    <scope>NUCLEOTIDE SEQUENCE</scope>
    <source>
        <strain evidence="8">BR232B</strain>
    </source>
</reference>
<evidence type="ECO:0000256" key="1">
    <source>
        <dbReference type="ARBA" id="ARBA00004651"/>
    </source>
</evidence>
<dbReference type="GO" id="GO:0005886">
    <property type="term" value="C:plasma membrane"/>
    <property type="evidence" value="ECO:0007669"/>
    <property type="project" value="UniProtKB-SubCell"/>
</dbReference>
<evidence type="ECO:0000313" key="9">
    <source>
        <dbReference type="Proteomes" id="UP000789739"/>
    </source>
</evidence>
<dbReference type="InterPro" id="IPR052053">
    <property type="entry name" value="IM_YidH-like"/>
</dbReference>
<dbReference type="InterPro" id="IPR003807">
    <property type="entry name" value="DUF202"/>
</dbReference>
<organism evidence="8 9">
    <name type="scientific">Paraglomus brasilianum</name>
    <dbReference type="NCBI Taxonomy" id="144538"/>
    <lineage>
        <taxon>Eukaryota</taxon>
        <taxon>Fungi</taxon>
        <taxon>Fungi incertae sedis</taxon>
        <taxon>Mucoromycota</taxon>
        <taxon>Glomeromycotina</taxon>
        <taxon>Glomeromycetes</taxon>
        <taxon>Paraglomerales</taxon>
        <taxon>Paraglomeraceae</taxon>
        <taxon>Paraglomus</taxon>
    </lineage>
</organism>
<dbReference type="PANTHER" id="PTHR34187:SF2">
    <property type="entry name" value="DUF202 DOMAIN-CONTAINING PROTEIN"/>
    <property type="match status" value="1"/>
</dbReference>
<feature type="domain" description="DUF202" evidence="7">
    <location>
        <begin position="64"/>
        <end position="137"/>
    </location>
</feature>
<keyword evidence="5 6" id="KW-0472">Membrane</keyword>
<evidence type="ECO:0000256" key="5">
    <source>
        <dbReference type="ARBA" id="ARBA00023136"/>
    </source>
</evidence>
<accession>A0A9N9DCT0</accession>
<dbReference type="PANTHER" id="PTHR34187">
    <property type="entry name" value="FGR18P"/>
    <property type="match status" value="1"/>
</dbReference>
<evidence type="ECO:0000256" key="6">
    <source>
        <dbReference type="SAM" id="Phobius"/>
    </source>
</evidence>
<comment type="caution">
    <text evidence="8">The sequence shown here is derived from an EMBL/GenBank/DDBJ whole genome shotgun (WGS) entry which is preliminary data.</text>
</comment>
<name>A0A9N9DCT0_9GLOM</name>
<evidence type="ECO:0000256" key="2">
    <source>
        <dbReference type="ARBA" id="ARBA00022475"/>
    </source>
</evidence>
<feature type="transmembrane region" description="Helical" evidence="6">
    <location>
        <begin position="75"/>
        <end position="96"/>
    </location>
</feature>
<dbReference type="OrthoDB" id="199599at2759"/>
<dbReference type="Pfam" id="PF02656">
    <property type="entry name" value="DUF202"/>
    <property type="match status" value="1"/>
</dbReference>
<feature type="transmembrane region" description="Helical" evidence="6">
    <location>
        <begin position="108"/>
        <end position="129"/>
    </location>
</feature>
<evidence type="ECO:0000256" key="3">
    <source>
        <dbReference type="ARBA" id="ARBA00022692"/>
    </source>
</evidence>
<proteinExistence type="predicted"/>
<gene>
    <name evidence="8" type="ORF">PBRASI_LOCUS9219</name>
</gene>
<dbReference type="Proteomes" id="UP000789739">
    <property type="component" value="Unassembled WGS sequence"/>
</dbReference>
<keyword evidence="9" id="KW-1185">Reference proteome</keyword>
<evidence type="ECO:0000259" key="7">
    <source>
        <dbReference type="Pfam" id="PF02656"/>
    </source>
</evidence>
<dbReference type="EMBL" id="CAJVPI010001913">
    <property type="protein sequence ID" value="CAG8630438.1"/>
    <property type="molecule type" value="Genomic_DNA"/>
</dbReference>